<dbReference type="InterPro" id="IPR032466">
    <property type="entry name" value="Metal_Hydrolase"/>
</dbReference>
<dbReference type="Proteomes" id="UP000727993">
    <property type="component" value="Unassembled WGS sequence"/>
</dbReference>
<gene>
    <name evidence="3" type="ORF">IPN02_11805</name>
</gene>
<organism evidence="3 4">
    <name type="scientific">Candidatus Neomicrothrix subdominans</name>
    <dbReference type="NCBI Taxonomy" id="2954438"/>
    <lineage>
        <taxon>Bacteria</taxon>
        <taxon>Bacillati</taxon>
        <taxon>Actinomycetota</taxon>
        <taxon>Acidimicrobiia</taxon>
        <taxon>Acidimicrobiales</taxon>
        <taxon>Microthrixaceae</taxon>
        <taxon>Candidatus Neomicrothrix</taxon>
    </lineage>
</organism>
<dbReference type="InterPro" id="IPR032465">
    <property type="entry name" value="ACMSD"/>
</dbReference>
<evidence type="ECO:0000256" key="1">
    <source>
        <dbReference type="ARBA" id="ARBA00023239"/>
    </source>
</evidence>
<evidence type="ECO:0000259" key="2">
    <source>
        <dbReference type="Pfam" id="PF04909"/>
    </source>
</evidence>
<reference evidence="3 4" key="1">
    <citation type="submission" date="2020-10" db="EMBL/GenBank/DDBJ databases">
        <title>Connecting structure to function with the recovery of over 1000 high-quality activated sludge metagenome-assembled genomes encoding full-length rRNA genes using long-read sequencing.</title>
        <authorList>
            <person name="Singleton C.M."/>
            <person name="Petriglieri F."/>
            <person name="Kristensen J.M."/>
            <person name="Kirkegaard R.H."/>
            <person name="Michaelsen T.Y."/>
            <person name="Andersen M.H."/>
            <person name="Karst S.M."/>
            <person name="Dueholm M.S."/>
            <person name="Nielsen P.H."/>
            <person name="Albertsen M."/>
        </authorList>
    </citation>
    <scope>NUCLEOTIDE SEQUENCE [LARGE SCALE GENOMIC DNA]</scope>
    <source>
        <strain evidence="3">Lyne_18-Q3-R50-59_MAXAC.006</strain>
    </source>
</reference>
<comment type="caution">
    <text evidence="3">The sequence shown here is derived from an EMBL/GenBank/DDBJ whole genome shotgun (WGS) entry which is preliminary data.</text>
</comment>
<evidence type="ECO:0000313" key="3">
    <source>
        <dbReference type="EMBL" id="MBK9297492.1"/>
    </source>
</evidence>
<keyword evidence="1" id="KW-0456">Lyase</keyword>
<dbReference type="GO" id="GO:0016831">
    <property type="term" value="F:carboxy-lyase activity"/>
    <property type="evidence" value="ECO:0007669"/>
    <property type="project" value="InterPro"/>
</dbReference>
<feature type="domain" description="Amidohydrolase-related" evidence="2">
    <location>
        <begin position="158"/>
        <end position="413"/>
    </location>
</feature>
<dbReference type="PANTHER" id="PTHR21240:SF30">
    <property type="entry name" value="AMIDOHYDROLASE-RELATED DOMAIN-CONTAINING PROTEIN-RELATED"/>
    <property type="match status" value="1"/>
</dbReference>
<dbReference type="GO" id="GO:0016787">
    <property type="term" value="F:hydrolase activity"/>
    <property type="evidence" value="ECO:0007669"/>
    <property type="project" value="InterPro"/>
</dbReference>
<dbReference type="AlphaFoldDB" id="A0A936TEW9"/>
<evidence type="ECO:0000313" key="4">
    <source>
        <dbReference type="Proteomes" id="UP000727993"/>
    </source>
</evidence>
<dbReference type="InterPro" id="IPR006680">
    <property type="entry name" value="Amidohydro-rel"/>
</dbReference>
<proteinExistence type="predicted"/>
<name>A0A936TEW9_9ACTN</name>
<dbReference type="GO" id="GO:0019748">
    <property type="term" value="P:secondary metabolic process"/>
    <property type="evidence" value="ECO:0007669"/>
    <property type="project" value="TreeGrafter"/>
</dbReference>
<sequence length="415" mass="45262">MGAAACIGLTSNTSQGDPMAWPLITADSHHNVPLDLVDELPAKYRQYLPRIEQREDGAYLVRPRFAAAAKRKKDRKAANQVLDQMTAALSDGIKVDGLDERQLRQMVMGDCGPLASPAPTPEERLVDMAREGVVGEVLIGEGAFGMMLPDDDANLAWCRLANDWMADAYKDHMGQFAPGMLLPLHDLRAAADEVTRAAAMGLRPILLPEVITGMPYSDRMWDPVWEAAAAARVPVFLHLVGGFAGAMFMGIDALPIGEAGGAQTAFAIGSAAGMVTLGWFVNSGVLERHPDLTVALIECNAGWLAYAMQQWDHALHSRYAEIAHRGGVLDADLKAPPSYYVRRQVKCQFMWDPAAIALRHEIGMDVLMWGNDYPHMEGAFPDSQLWVDKQFAGVPHDEIMKIVHDNAADVLGLTV</sequence>
<protein>
    <submittedName>
        <fullName evidence="3">Amidohydrolase family protein</fullName>
    </submittedName>
</protein>
<dbReference type="SUPFAM" id="SSF51556">
    <property type="entry name" value="Metallo-dependent hydrolases"/>
    <property type="match status" value="1"/>
</dbReference>
<dbReference type="EMBL" id="JADJZA010000007">
    <property type="protein sequence ID" value="MBK9297492.1"/>
    <property type="molecule type" value="Genomic_DNA"/>
</dbReference>
<dbReference type="Pfam" id="PF04909">
    <property type="entry name" value="Amidohydro_2"/>
    <property type="match status" value="1"/>
</dbReference>
<dbReference type="GO" id="GO:0005829">
    <property type="term" value="C:cytosol"/>
    <property type="evidence" value="ECO:0007669"/>
    <property type="project" value="TreeGrafter"/>
</dbReference>
<accession>A0A936TEW9</accession>
<dbReference type="PANTHER" id="PTHR21240">
    <property type="entry name" value="2-AMINO-3-CARBOXYLMUCONATE-6-SEMIALDEHYDE DECARBOXYLASE"/>
    <property type="match status" value="1"/>
</dbReference>
<dbReference type="Gene3D" id="3.20.20.140">
    <property type="entry name" value="Metal-dependent hydrolases"/>
    <property type="match status" value="1"/>
</dbReference>